<dbReference type="InterPro" id="IPR018517">
    <property type="entry name" value="tRNA_hU_synthase_CS"/>
</dbReference>
<feature type="binding site" evidence="9">
    <location>
        <begin position="201"/>
        <end position="203"/>
    </location>
    <ligand>
        <name>FMN</name>
        <dbReference type="ChEBI" id="CHEBI:58210"/>
    </ligand>
</feature>
<comment type="similarity">
    <text evidence="9">Belongs to the Dus family. DusC subfamily.</text>
</comment>
<dbReference type="RefSeq" id="WP_090272238.1">
    <property type="nucleotide sequence ID" value="NZ_LT629748.1"/>
</dbReference>
<dbReference type="InterPro" id="IPR001269">
    <property type="entry name" value="DUS_fam"/>
</dbReference>
<evidence type="ECO:0000259" key="13">
    <source>
        <dbReference type="Pfam" id="PF01207"/>
    </source>
</evidence>
<dbReference type="PIRSF" id="PIRSF006621">
    <property type="entry name" value="Dus"/>
    <property type="match status" value="1"/>
</dbReference>
<feature type="active site" description="Proton donor" evidence="9 11">
    <location>
        <position position="100"/>
    </location>
</feature>
<evidence type="ECO:0000313" key="14">
    <source>
        <dbReference type="EMBL" id="SDR98535.1"/>
    </source>
</evidence>
<dbReference type="SUPFAM" id="SSF51395">
    <property type="entry name" value="FMN-linked oxidoreductases"/>
    <property type="match status" value="1"/>
</dbReference>
<feature type="binding site" evidence="9 12">
    <location>
        <position position="70"/>
    </location>
    <ligand>
        <name>FMN</name>
        <dbReference type="ChEBI" id="CHEBI:58210"/>
    </ligand>
</feature>
<dbReference type="InterPro" id="IPR035587">
    <property type="entry name" value="DUS-like_FMN-bd"/>
</dbReference>
<feature type="site" description="Interacts with tRNA" evidence="9">
    <location>
        <position position="97"/>
    </location>
</feature>
<reference evidence="15" key="1">
    <citation type="submission" date="2016-10" db="EMBL/GenBank/DDBJ databases">
        <authorList>
            <person name="Varghese N."/>
            <person name="Submissions S."/>
        </authorList>
    </citation>
    <scope>NUCLEOTIDE SEQUENCE [LARGE SCALE GENOMIC DNA]</scope>
    <source>
        <strain evidence="15">2SM5</strain>
    </source>
</reference>
<dbReference type="STRING" id="797277.SAMN05216198_0917"/>
<feature type="binding site" evidence="9 12">
    <location>
        <begin position="225"/>
        <end position="226"/>
    </location>
    <ligand>
        <name>FMN</name>
        <dbReference type="ChEBI" id="CHEBI:58210"/>
    </ligand>
</feature>
<dbReference type="Gene3D" id="3.20.20.70">
    <property type="entry name" value="Aldolase class I"/>
    <property type="match status" value="1"/>
</dbReference>
<dbReference type="GO" id="GO:0102262">
    <property type="term" value="F:tRNA-dihydrouridine16 synthase activity"/>
    <property type="evidence" value="ECO:0007669"/>
    <property type="project" value="RHEA"/>
</dbReference>
<dbReference type="InterPro" id="IPR032886">
    <property type="entry name" value="DusC"/>
</dbReference>
<feature type="site" description="Interacts with tRNA; defines subfamily-specific binding signature" evidence="9">
    <location>
        <position position="280"/>
    </location>
</feature>
<comment type="similarity">
    <text evidence="10">Belongs to the dus family.</text>
</comment>
<feature type="site" description="Interacts with tRNA" evidence="9">
    <location>
        <position position="178"/>
    </location>
</feature>
<comment type="caution">
    <text evidence="9">Lacks conserved residue(s) required for the propagation of feature annotation.</text>
</comment>
<evidence type="ECO:0000256" key="3">
    <source>
        <dbReference type="ARBA" id="ARBA00022630"/>
    </source>
</evidence>
<keyword evidence="2 9" id="KW-0820">tRNA-binding</keyword>
<proteinExistence type="inferred from homology"/>
<evidence type="ECO:0000256" key="5">
    <source>
        <dbReference type="ARBA" id="ARBA00022694"/>
    </source>
</evidence>
<dbReference type="PANTHER" id="PTHR11082:SF26">
    <property type="entry name" value="TRNA-DIHYDROURIDINE(16) SYNTHASE"/>
    <property type="match status" value="1"/>
</dbReference>
<keyword evidence="4 9" id="KW-0288">FMN</keyword>
<dbReference type="GO" id="GO:0050660">
    <property type="term" value="F:flavin adenine dinucleotide binding"/>
    <property type="evidence" value="ECO:0007669"/>
    <property type="project" value="InterPro"/>
</dbReference>
<keyword evidence="7 9" id="KW-0694">RNA-binding</keyword>
<dbReference type="EMBL" id="LT629748">
    <property type="protein sequence ID" value="SDR98535.1"/>
    <property type="molecule type" value="Genomic_DNA"/>
</dbReference>
<dbReference type="AlphaFoldDB" id="A0A1H1NIH2"/>
<dbReference type="CDD" id="cd02801">
    <property type="entry name" value="DUS_like_FMN"/>
    <property type="match status" value="1"/>
</dbReference>
<dbReference type="Proteomes" id="UP000243426">
    <property type="component" value="Chromosome I"/>
</dbReference>
<feature type="site" description="Interacts with tRNA; defines subfamily-specific binding signature" evidence="9">
    <location>
        <position position="278"/>
    </location>
</feature>
<dbReference type="Gene3D" id="1.20.225.30">
    <property type="entry name" value="Dihydrouridine synthase, C-terminal recognition domain"/>
    <property type="match status" value="1"/>
</dbReference>
<evidence type="ECO:0000256" key="10">
    <source>
        <dbReference type="PIRNR" id="PIRNR006621"/>
    </source>
</evidence>
<evidence type="ECO:0000313" key="15">
    <source>
        <dbReference type="Proteomes" id="UP000243426"/>
    </source>
</evidence>
<dbReference type="PANTHER" id="PTHR11082">
    <property type="entry name" value="TRNA-DIHYDROURIDINE SYNTHASE"/>
    <property type="match status" value="1"/>
</dbReference>
<evidence type="ECO:0000256" key="12">
    <source>
        <dbReference type="PIRSR" id="PIRSR006621-2"/>
    </source>
</evidence>
<keyword evidence="15" id="KW-1185">Reference proteome</keyword>
<evidence type="ECO:0000256" key="9">
    <source>
        <dbReference type="HAMAP-Rule" id="MF_02043"/>
    </source>
</evidence>
<comment type="catalytic activity">
    <reaction evidence="9">
        <text>5,6-dihydrouridine(16) in tRNA + NADP(+) = uridine(16) in tRNA + NADPH + H(+)</text>
        <dbReference type="Rhea" id="RHEA:53376"/>
        <dbReference type="Rhea" id="RHEA-COMP:13543"/>
        <dbReference type="Rhea" id="RHEA-COMP:13544"/>
        <dbReference type="ChEBI" id="CHEBI:15378"/>
        <dbReference type="ChEBI" id="CHEBI:57783"/>
        <dbReference type="ChEBI" id="CHEBI:58349"/>
        <dbReference type="ChEBI" id="CHEBI:65315"/>
        <dbReference type="ChEBI" id="CHEBI:74443"/>
    </reaction>
</comment>
<dbReference type="Pfam" id="PF01207">
    <property type="entry name" value="Dus"/>
    <property type="match status" value="1"/>
</dbReference>
<keyword evidence="12" id="KW-0547">Nucleotide-binding</keyword>
<feature type="binding site" evidence="12">
    <location>
        <position position="170"/>
    </location>
    <ligand>
        <name>FMN</name>
        <dbReference type="ChEBI" id="CHEBI:58210"/>
    </ligand>
</feature>
<accession>A0A1H1NIH2</accession>
<sequence>MKHAVILAPMEGLVDAPLRDILTRIGGIDRCVSEFIRVTDGPLNTGTIRRIVPESLHDWKTAAGVPVHPQLLGSDPDWLAHNAALLAELGAPAVDLNFGCPAKTVNRHRGGATLLREPDTLYQIVAAVRAATPAAIPVTAKMRLGYSDTSLTLECASALADAGAAEIAVHARTKVEGYKPPAHWEWLARVRESVAVPVVANGDVTSLDDYQEIRRVSGCEQVMIGRGLVARPGLAHCIRTTEQGMAGADLSWTELQPWLLDFYRQVRERVADRHAPGRCKQWLGFLAQHYPQAQALFDVVRRQTCAEELQVMLAQDRQLLAIQRGEPRLQLNEIVEAR</sequence>
<comment type="cofactor">
    <cofactor evidence="1 9 10 12">
        <name>FMN</name>
        <dbReference type="ChEBI" id="CHEBI:58210"/>
    </cofactor>
</comment>
<dbReference type="GO" id="GO:0010181">
    <property type="term" value="F:FMN binding"/>
    <property type="evidence" value="ECO:0007669"/>
    <property type="project" value="UniProtKB-UniRule"/>
</dbReference>
<evidence type="ECO:0000256" key="2">
    <source>
        <dbReference type="ARBA" id="ARBA00022555"/>
    </source>
</evidence>
<dbReference type="InterPro" id="IPR013785">
    <property type="entry name" value="Aldolase_TIM"/>
</dbReference>
<keyword evidence="6 9" id="KW-0521">NADP</keyword>
<keyword evidence="8 9" id="KW-0560">Oxidoreductase</keyword>
<feature type="site" description="Interacts with tRNA; defines subfamily-specific binding signature" evidence="9">
    <location>
        <position position="37"/>
    </location>
</feature>
<dbReference type="OrthoDB" id="5289281at2"/>
<organism evidence="14 15">
    <name type="scientific">Halopseudomonas litoralis</name>
    <dbReference type="NCBI Taxonomy" id="797277"/>
    <lineage>
        <taxon>Bacteria</taxon>
        <taxon>Pseudomonadati</taxon>
        <taxon>Pseudomonadota</taxon>
        <taxon>Gammaproteobacteria</taxon>
        <taxon>Pseudomonadales</taxon>
        <taxon>Pseudomonadaceae</taxon>
        <taxon>Halopseudomonas</taxon>
    </lineage>
</organism>
<feature type="domain" description="DUS-like FMN-binding" evidence="13">
    <location>
        <begin position="6"/>
        <end position="251"/>
    </location>
</feature>
<evidence type="ECO:0000256" key="1">
    <source>
        <dbReference type="ARBA" id="ARBA00001917"/>
    </source>
</evidence>
<keyword evidence="3 9" id="KW-0285">Flavoprotein</keyword>
<evidence type="ECO:0000256" key="6">
    <source>
        <dbReference type="ARBA" id="ARBA00022857"/>
    </source>
</evidence>
<feature type="site" description="Interacts with tRNA; defines subfamily-specific binding signature" evidence="9">
    <location>
        <position position="301"/>
    </location>
</feature>
<gene>
    <name evidence="9" type="primary">dusC</name>
    <name evidence="14" type="ORF">SAMN05216198_0917</name>
</gene>
<evidence type="ECO:0000256" key="7">
    <source>
        <dbReference type="ARBA" id="ARBA00022884"/>
    </source>
</evidence>
<comment type="catalytic activity">
    <reaction evidence="9">
        <text>5,6-dihydrouridine(16) in tRNA + NAD(+) = uridine(16) in tRNA + NADH + H(+)</text>
        <dbReference type="Rhea" id="RHEA:53380"/>
        <dbReference type="Rhea" id="RHEA-COMP:13543"/>
        <dbReference type="Rhea" id="RHEA-COMP:13544"/>
        <dbReference type="ChEBI" id="CHEBI:15378"/>
        <dbReference type="ChEBI" id="CHEBI:57540"/>
        <dbReference type="ChEBI" id="CHEBI:57945"/>
        <dbReference type="ChEBI" id="CHEBI:65315"/>
        <dbReference type="ChEBI" id="CHEBI:74443"/>
    </reaction>
</comment>
<keyword evidence="5 9" id="KW-0819">tRNA processing</keyword>
<evidence type="ECO:0000256" key="4">
    <source>
        <dbReference type="ARBA" id="ARBA00022643"/>
    </source>
</evidence>
<comment type="function">
    <text evidence="9">Catalyzes the synthesis of 5,6-dihydrouridine (D), a modified base found in the D-loop of most tRNAs, via the reduction of the C5-C6 double bond in target uridines. Specifically modifies U16 in tRNAs.</text>
</comment>
<dbReference type="HAMAP" id="MF_02043">
    <property type="entry name" value="DusC_subfam"/>
    <property type="match status" value="1"/>
</dbReference>
<dbReference type="PROSITE" id="PS01136">
    <property type="entry name" value="UPF0034"/>
    <property type="match status" value="1"/>
</dbReference>
<feature type="binding site" evidence="9 12">
    <location>
        <position position="141"/>
    </location>
    <ligand>
        <name>FMN</name>
        <dbReference type="ChEBI" id="CHEBI:58210"/>
    </ligand>
</feature>
<dbReference type="EC" id="1.3.1.-" evidence="9"/>
<protein>
    <recommendedName>
        <fullName evidence="9">tRNA-dihydrouridine(16) synthase</fullName>
        <ecNumber evidence="9">1.3.1.-</ecNumber>
    </recommendedName>
    <alternativeName>
        <fullName evidence="9">U16-specific dihydrouridine synthase</fullName>
        <shortName evidence="9">U16-specific Dus</shortName>
    </alternativeName>
    <alternativeName>
        <fullName evidence="9">tRNA-dihydrouridine synthase C</fullName>
    </alternativeName>
</protein>
<dbReference type="GO" id="GO:0000049">
    <property type="term" value="F:tRNA binding"/>
    <property type="evidence" value="ECO:0007669"/>
    <property type="project" value="UniProtKB-UniRule"/>
</dbReference>
<evidence type="ECO:0000256" key="11">
    <source>
        <dbReference type="PIRSR" id="PIRSR006621-1"/>
    </source>
</evidence>
<dbReference type="InterPro" id="IPR042270">
    <property type="entry name" value="DusC_C"/>
</dbReference>
<evidence type="ECO:0000256" key="8">
    <source>
        <dbReference type="ARBA" id="ARBA00023002"/>
    </source>
</evidence>
<name>A0A1H1NIH2_9GAMM</name>